<comment type="caution">
    <text evidence="2">The sequence shown here is derived from an EMBL/GenBank/DDBJ whole genome shotgun (WGS) entry which is preliminary data.</text>
</comment>
<gene>
    <name evidence="2" type="ORF">GN244_ATG14037</name>
</gene>
<feature type="region of interest" description="Disordered" evidence="1">
    <location>
        <begin position="120"/>
        <end position="146"/>
    </location>
</feature>
<sequence>MEATATTTVSGNDYYGHGNDYYPDYYSSYGGGNAQRLLPDYYSSYNGGYGNGNGYYGTTTLPTATQVTAATATPTSGTRATLGMSRPQQVSVLLVARKRVCDCEWSEGVCDCVYGRCRRQVGQKSKTESKASKETKSDATDKSKDK</sequence>
<evidence type="ECO:0000256" key="1">
    <source>
        <dbReference type="SAM" id="MobiDB-lite"/>
    </source>
</evidence>
<dbReference type="AlphaFoldDB" id="A0A833W8P9"/>
<accession>A0A833W8P9</accession>
<dbReference type="EMBL" id="WSZM01000392">
    <property type="protein sequence ID" value="KAF4034008.1"/>
    <property type="molecule type" value="Genomic_DNA"/>
</dbReference>
<organism evidence="2 3">
    <name type="scientific">Phytophthora infestans</name>
    <name type="common">Potato late blight agent</name>
    <name type="synonym">Botrytis infestans</name>
    <dbReference type="NCBI Taxonomy" id="4787"/>
    <lineage>
        <taxon>Eukaryota</taxon>
        <taxon>Sar</taxon>
        <taxon>Stramenopiles</taxon>
        <taxon>Oomycota</taxon>
        <taxon>Peronosporomycetes</taxon>
        <taxon>Peronosporales</taxon>
        <taxon>Peronosporaceae</taxon>
        <taxon>Phytophthora</taxon>
    </lineage>
</organism>
<dbReference type="Proteomes" id="UP000602510">
    <property type="component" value="Unassembled WGS sequence"/>
</dbReference>
<evidence type="ECO:0000313" key="2">
    <source>
        <dbReference type="EMBL" id="KAF4034008.1"/>
    </source>
</evidence>
<feature type="compositionally biased region" description="Basic and acidic residues" evidence="1">
    <location>
        <begin position="125"/>
        <end position="146"/>
    </location>
</feature>
<proteinExistence type="predicted"/>
<name>A0A833W8P9_PHYIN</name>
<protein>
    <submittedName>
        <fullName evidence="2">Uncharacterized protein</fullName>
    </submittedName>
</protein>
<keyword evidence="3" id="KW-1185">Reference proteome</keyword>
<evidence type="ECO:0000313" key="3">
    <source>
        <dbReference type="Proteomes" id="UP000602510"/>
    </source>
</evidence>
<reference evidence="2" key="1">
    <citation type="submission" date="2020-04" db="EMBL/GenBank/DDBJ databases">
        <title>Hybrid Assembly of Korean Phytophthora infestans isolates.</title>
        <authorList>
            <person name="Prokchorchik M."/>
            <person name="Lee Y."/>
            <person name="Seo J."/>
            <person name="Cho J.-H."/>
            <person name="Park Y.-E."/>
            <person name="Jang D.-C."/>
            <person name="Im J.-S."/>
            <person name="Choi J.-G."/>
            <person name="Park H.-J."/>
            <person name="Lee G.-B."/>
            <person name="Lee Y.-G."/>
            <person name="Hong S.-Y."/>
            <person name="Cho K."/>
            <person name="Sohn K.H."/>
        </authorList>
    </citation>
    <scope>NUCLEOTIDE SEQUENCE</scope>
    <source>
        <strain evidence="2">KR_1_A1</strain>
    </source>
</reference>